<keyword evidence="2" id="KW-1185">Reference proteome</keyword>
<dbReference type="InterPro" id="IPR011343">
    <property type="entry name" value="DeoC"/>
</dbReference>
<proteinExistence type="predicted"/>
<comment type="caution">
    <text evidence="1">The sequence shown here is derived from an EMBL/GenBank/DDBJ whole genome shotgun (WGS) entry which is preliminary data.</text>
</comment>
<dbReference type="EMBL" id="JARVKF010000079">
    <property type="protein sequence ID" value="KAK9423327.1"/>
    <property type="molecule type" value="Genomic_DNA"/>
</dbReference>
<dbReference type="Gene3D" id="3.20.20.70">
    <property type="entry name" value="Aldolase class I"/>
    <property type="match status" value="1"/>
</dbReference>
<accession>A0ABR2V8Y2</accession>
<name>A0ABR2V8Y2_9PEZI</name>
<dbReference type="PANTHER" id="PTHR10889:SF1">
    <property type="entry name" value="DEOXYRIBOSE-PHOSPHATE ALDOLASE"/>
    <property type="match status" value="1"/>
</dbReference>
<evidence type="ECO:0000313" key="2">
    <source>
        <dbReference type="Proteomes" id="UP001408356"/>
    </source>
</evidence>
<evidence type="ECO:0000313" key="1">
    <source>
        <dbReference type="EMBL" id="KAK9423327.1"/>
    </source>
</evidence>
<gene>
    <name evidence="1" type="ORF">SUNI508_04221</name>
</gene>
<reference evidence="1 2" key="1">
    <citation type="journal article" date="2024" name="J. Plant Pathol.">
        <title>Sequence and assembly of the genome of Seiridium unicorne, isolate CBS 538.82, causal agent of cypress canker disease.</title>
        <authorList>
            <person name="Scali E."/>
            <person name="Rocca G.D."/>
            <person name="Danti R."/>
            <person name="Garbelotto M."/>
            <person name="Barberini S."/>
            <person name="Baroncelli R."/>
            <person name="Emiliani G."/>
        </authorList>
    </citation>
    <scope>NUCLEOTIDE SEQUENCE [LARGE SCALE GENOMIC DNA]</scope>
    <source>
        <strain evidence="1 2">BM-138-508</strain>
    </source>
</reference>
<dbReference type="Proteomes" id="UP001408356">
    <property type="component" value="Unassembled WGS sequence"/>
</dbReference>
<dbReference type="SUPFAM" id="SSF51569">
    <property type="entry name" value="Aldolase"/>
    <property type="match status" value="1"/>
</dbReference>
<protein>
    <submittedName>
        <fullName evidence="1">Deoxyribose-phosphate aldolase</fullName>
    </submittedName>
</protein>
<dbReference type="InterPro" id="IPR013785">
    <property type="entry name" value="Aldolase_TIM"/>
</dbReference>
<dbReference type="PANTHER" id="PTHR10889">
    <property type="entry name" value="DEOXYRIBOSE-PHOSPHATE ALDOLASE"/>
    <property type="match status" value="1"/>
</dbReference>
<sequence length="141" mass="15354">MVIDISALMSGDIDDVEKDVKALIDVAKPQGVPVKAILKVYYLNDNQVKSAALVAERAGVKFIKTLTGLRLDTTEDIEHKVKLLRSVLKPETATKASGGCYTIDAILTYYKAGARRFGVSATANILDDYSRMLKCETTGLE</sequence>
<organism evidence="1 2">
    <name type="scientific">Seiridium unicorne</name>
    <dbReference type="NCBI Taxonomy" id="138068"/>
    <lineage>
        <taxon>Eukaryota</taxon>
        <taxon>Fungi</taxon>
        <taxon>Dikarya</taxon>
        <taxon>Ascomycota</taxon>
        <taxon>Pezizomycotina</taxon>
        <taxon>Sordariomycetes</taxon>
        <taxon>Xylariomycetidae</taxon>
        <taxon>Amphisphaeriales</taxon>
        <taxon>Sporocadaceae</taxon>
        <taxon>Seiridium</taxon>
    </lineage>
</organism>